<reference evidence="2" key="1">
    <citation type="submission" date="2020-10" db="EMBL/GenBank/DDBJ databases">
        <title>Ca. Dormibacterota MAGs.</title>
        <authorList>
            <person name="Montgomery K."/>
        </authorList>
    </citation>
    <scope>NUCLEOTIDE SEQUENCE [LARGE SCALE GENOMIC DNA]</scope>
    <source>
        <strain evidence="2">SC8812_S17_10</strain>
    </source>
</reference>
<keyword evidence="3" id="KW-1185">Reference proteome</keyword>
<keyword evidence="1" id="KW-1133">Transmembrane helix</keyword>
<sequence>WRRRWAGGSGALPAVAEGARALADGLERYASAVEQARARLQELIAAAATAVIIGVALTVLTVGISDVAAGAVAGSLVAAAAAVGIELSTEIAAIIATGLVFTGMGALEGGLSDLAIQEERVGYFHDQASINWNEVLQYTAVGAATAGVTFGAGTAVESAVPALGRISARLAGTALETMVGREASVGAGLIGSTLKRSASYRVGKPIEPETGLEWALTSPEQRAARVVEKYGINLRASGHDISIQFDANLGPGRFGHIFADDPTTIHFGREALSSEAELARTIAHELRHARAYLGSGANTEEAARGAEDALLDYVMGRR</sequence>
<evidence type="ECO:0000313" key="3">
    <source>
        <dbReference type="Proteomes" id="UP000612893"/>
    </source>
</evidence>
<feature type="transmembrane region" description="Helical" evidence="1">
    <location>
        <begin position="43"/>
        <end position="60"/>
    </location>
</feature>
<dbReference type="Proteomes" id="UP000612893">
    <property type="component" value="Unassembled WGS sequence"/>
</dbReference>
<protein>
    <submittedName>
        <fullName evidence="2">Uncharacterized protein</fullName>
    </submittedName>
</protein>
<name>A0A934K3X9_9BACT</name>
<evidence type="ECO:0000256" key="1">
    <source>
        <dbReference type="SAM" id="Phobius"/>
    </source>
</evidence>
<comment type="caution">
    <text evidence="2">The sequence shown here is derived from an EMBL/GenBank/DDBJ whole genome shotgun (WGS) entry which is preliminary data.</text>
</comment>
<keyword evidence="1" id="KW-0472">Membrane</keyword>
<feature type="transmembrane region" description="Helical" evidence="1">
    <location>
        <begin position="91"/>
        <end position="111"/>
    </location>
</feature>
<dbReference type="AlphaFoldDB" id="A0A934K3X9"/>
<gene>
    <name evidence="2" type="ORF">JF922_07920</name>
</gene>
<proteinExistence type="predicted"/>
<evidence type="ECO:0000313" key="2">
    <source>
        <dbReference type="EMBL" id="MBJ7598000.1"/>
    </source>
</evidence>
<keyword evidence="1" id="KW-0812">Transmembrane</keyword>
<dbReference type="RefSeq" id="WP_338200686.1">
    <property type="nucleotide sequence ID" value="NZ_JAEKNR010000088.1"/>
</dbReference>
<organism evidence="2 3">
    <name type="scientific">Candidatus Nephthysia bennettiae</name>
    <dbReference type="NCBI Taxonomy" id="3127016"/>
    <lineage>
        <taxon>Bacteria</taxon>
        <taxon>Bacillati</taxon>
        <taxon>Candidatus Dormiibacterota</taxon>
        <taxon>Candidatus Dormibacteria</taxon>
        <taxon>Candidatus Dormibacterales</taxon>
        <taxon>Candidatus Dormibacteraceae</taxon>
        <taxon>Candidatus Nephthysia</taxon>
    </lineage>
</organism>
<dbReference type="EMBL" id="JAEKNR010000088">
    <property type="protein sequence ID" value="MBJ7598000.1"/>
    <property type="molecule type" value="Genomic_DNA"/>
</dbReference>
<accession>A0A934K3X9</accession>
<feature type="non-terminal residue" evidence="2">
    <location>
        <position position="1"/>
    </location>
</feature>